<proteinExistence type="inferred from homology"/>
<name>A0A8C5PD38_9ANUR</name>
<keyword evidence="6" id="KW-1015">Disulfide bond</keyword>
<organism evidence="9 10">
    <name type="scientific">Leptobrachium leishanense</name>
    <name type="common">Leishan spiny toad</name>
    <dbReference type="NCBI Taxonomy" id="445787"/>
    <lineage>
        <taxon>Eukaryota</taxon>
        <taxon>Metazoa</taxon>
        <taxon>Chordata</taxon>
        <taxon>Craniata</taxon>
        <taxon>Vertebrata</taxon>
        <taxon>Euteleostomi</taxon>
        <taxon>Amphibia</taxon>
        <taxon>Batrachia</taxon>
        <taxon>Anura</taxon>
        <taxon>Pelobatoidea</taxon>
        <taxon>Megophryidae</taxon>
        <taxon>Leptobrachium</taxon>
    </lineage>
</organism>
<evidence type="ECO:0000256" key="7">
    <source>
        <dbReference type="ARBA" id="ARBA00023180"/>
    </source>
</evidence>
<dbReference type="PANTHER" id="PTHR11412">
    <property type="entry name" value="MACROGLOBULIN / COMPLEMENT"/>
    <property type="match status" value="1"/>
</dbReference>
<dbReference type="Pfam" id="PF07678">
    <property type="entry name" value="TED_complement"/>
    <property type="match status" value="1"/>
</dbReference>
<dbReference type="Gene3D" id="2.60.40.690">
    <property type="entry name" value="Alpha-macroglobulin, receptor-binding domain"/>
    <property type="match status" value="1"/>
</dbReference>
<dbReference type="Pfam" id="PF00207">
    <property type="entry name" value="A2M"/>
    <property type="match status" value="1"/>
</dbReference>
<keyword evidence="5" id="KW-0882">Thioester bond</keyword>
<dbReference type="InterPro" id="IPR036595">
    <property type="entry name" value="A-macroglobulin_rcpt-bd_sf"/>
</dbReference>
<dbReference type="InterPro" id="IPR001599">
    <property type="entry name" value="Macroglobln_a2"/>
</dbReference>
<evidence type="ECO:0000256" key="1">
    <source>
        <dbReference type="ARBA" id="ARBA00010952"/>
    </source>
</evidence>
<dbReference type="InterPro" id="IPR011626">
    <property type="entry name" value="Alpha-macroglobulin_TED"/>
</dbReference>
<dbReference type="SMART" id="SM01360">
    <property type="entry name" value="A2M"/>
    <property type="match status" value="1"/>
</dbReference>
<dbReference type="AlphaFoldDB" id="A0A8C5PD38"/>
<dbReference type="CDD" id="cd02897">
    <property type="entry name" value="A2M_2"/>
    <property type="match status" value="1"/>
</dbReference>
<keyword evidence="10" id="KW-1185">Reference proteome</keyword>
<keyword evidence="2" id="KW-0646">Protease inhibitor</keyword>
<keyword evidence="7" id="KW-0325">Glycoprotein</keyword>
<dbReference type="PROSITE" id="PS00477">
    <property type="entry name" value="ALPHA_2_MACROGLOBULIN"/>
    <property type="match status" value="1"/>
</dbReference>
<dbReference type="InterPro" id="IPR041813">
    <property type="entry name" value="A2M_TED"/>
</dbReference>
<evidence type="ECO:0000256" key="4">
    <source>
        <dbReference type="ARBA" id="ARBA00022900"/>
    </source>
</evidence>
<evidence type="ECO:0000256" key="5">
    <source>
        <dbReference type="ARBA" id="ARBA00022966"/>
    </source>
</evidence>
<dbReference type="Gene3D" id="1.50.10.20">
    <property type="match status" value="1"/>
</dbReference>
<dbReference type="GO" id="GO:0005615">
    <property type="term" value="C:extracellular space"/>
    <property type="evidence" value="ECO:0007669"/>
    <property type="project" value="InterPro"/>
</dbReference>
<dbReference type="PANTHER" id="PTHR11412:SF136">
    <property type="entry name" value="CD109 ANTIGEN"/>
    <property type="match status" value="1"/>
</dbReference>
<feature type="domain" description="Alpha-2-macroglobulin" evidence="8">
    <location>
        <begin position="84"/>
        <end position="172"/>
    </location>
</feature>
<dbReference type="Ensembl" id="ENSLLET00000016078.1">
    <property type="protein sequence ID" value="ENSLLEP00000015489.1"/>
    <property type="gene ID" value="ENSLLEG00000009477.1"/>
</dbReference>
<evidence type="ECO:0000313" key="9">
    <source>
        <dbReference type="Ensembl" id="ENSLLEP00000015489.1"/>
    </source>
</evidence>
<dbReference type="GeneTree" id="ENSGT00940000155926"/>
<accession>A0A8C5PD38</accession>
<dbReference type="Gene3D" id="2.60.40.10">
    <property type="entry name" value="Immunoglobulins"/>
    <property type="match status" value="1"/>
</dbReference>
<dbReference type="GO" id="GO:0004867">
    <property type="term" value="F:serine-type endopeptidase inhibitor activity"/>
    <property type="evidence" value="ECO:0007669"/>
    <property type="project" value="UniProtKB-KW"/>
</dbReference>
<dbReference type="InterPro" id="IPR014756">
    <property type="entry name" value="Ig_E-set"/>
</dbReference>
<evidence type="ECO:0000313" key="10">
    <source>
        <dbReference type="Proteomes" id="UP000694569"/>
    </source>
</evidence>
<keyword evidence="4" id="KW-0722">Serine protease inhibitor</keyword>
<evidence type="ECO:0000256" key="6">
    <source>
        <dbReference type="ARBA" id="ARBA00023157"/>
    </source>
</evidence>
<reference evidence="9" key="1">
    <citation type="submission" date="2025-08" db="UniProtKB">
        <authorList>
            <consortium name="Ensembl"/>
        </authorList>
    </citation>
    <scope>IDENTIFICATION</scope>
</reference>
<dbReference type="SUPFAM" id="SSF81296">
    <property type="entry name" value="E set domains"/>
    <property type="match status" value="1"/>
</dbReference>
<dbReference type="Proteomes" id="UP000694569">
    <property type="component" value="Unplaced"/>
</dbReference>
<dbReference type="Gene3D" id="2.60.120.1540">
    <property type="match status" value="1"/>
</dbReference>
<dbReference type="InterPro" id="IPR019742">
    <property type="entry name" value="MacrogloblnA2_CS"/>
</dbReference>
<keyword evidence="3" id="KW-0732">Signal</keyword>
<dbReference type="InterPro" id="IPR050473">
    <property type="entry name" value="A2M/Complement_sys"/>
</dbReference>
<evidence type="ECO:0000256" key="3">
    <source>
        <dbReference type="ARBA" id="ARBA00022729"/>
    </source>
</evidence>
<evidence type="ECO:0000256" key="2">
    <source>
        <dbReference type="ARBA" id="ARBA00022690"/>
    </source>
</evidence>
<dbReference type="FunFam" id="1.50.10.20:FF:000001">
    <property type="entry name" value="CD109 isoform 1"/>
    <property type="match status" value="1"/>
</dbReference>
<sequence>ITLYTILWSLFPNCSLTWIFEKRSTLFVIITSRQVSLLVGASTSCAMKVSFNRFRNRIPFTELLVLLSRLMSSNTSFTLTPEQSWAPSVTLIVYLLNSDCPHNISKTSRKISIKGSFENKVGFVEFVLFLAVSRPFFISVNLPFSVTRGEQFILEVTVYNYKAGQIVAMVTLEASDAFEVITNNDVGTVAGQIKVTVPMEDKETVLFPIRTKKLGKIPIKVKATSSSEESDAVSKTIYVKAEGVKHFYSEAAVFQVSGGGTVSKTFSFSFPSDVVHDSEEAFVTVVGDILGPSIDGLESLIQMPYGCGEQNMINFAPNIYVLQYLIATKQIKEEIKKRAISYMEDGYQRELTYKRSDGSFSAFGNSDDSGSTWLSAFVFRCFLQAREFIFISKEVLDKTVQWLVQYQDVNTGIFSEPGRVIHTELQGGLNGPITLTAYILTSLLEDEIYKVIDKAMKYLESKFTEGISSNYTLSVVVYALSLANSSKASIALDQLNSRADKTGDVMYWSSPSVTTYYWQPQSTDIETAAYALLSHRVQKRILEGIPIMKWLSQQRSQLGGYSSTQDTIMALQALSQFLIVNPSDDTSLTLTVTGPGSPVSISFKINSENLLLLQSQQPLSITVSASGRGIAIFQLNINYNQKASSRRRRSALIPEAFLLDVTVIDDEADIQRLSVDICTSLQYLSLHYSGSTSDTECTHTSSLTHMYHTKIKQIFVCCSIRYLGKFWLARMTPAYTFSGQTIRVIQRAPNCLRKVTER</sequence>
<comment type="similarity">
    <text evidence="1">Belongs to the protease inhibitor I39 (alpha-2-macroglobulin) family.</text>
</comment>
<protein>
    <recommendedName>
        <fullName evidence="8">Alpha-2-macroglobulin domain-containing protein</fullName>
    </recommendedName>
</protein>
<dbReference type="InterPro" id="IPR047565">
    <property type="entry name" value="Alpha-macroglob_thiol-ester_cl"/>
</dbReference>
<dbReference type="SUPFAM" id="SSF48239">
    <property type="entry name" value="Terpenoid cyclases/Protein prenyltransferases"/>
    <property type="match status" value="1"/>
</dbReference>
<dbReference type="SMART" id="SM01419">
    <property type="entry name" value="Thiol-ester_cl"/>
    <property type="match status" value="1"/>
</dbReference>
<dbReference type="InterPro" id="IPR008930">
    <property type="entry name" value="Terpenoid_cyclase/PrenylTrfase"/>
</dbReference>
<dbReference type="InterPro" id="IPR013783">
    <property type="entry name" value="Ig-like_fold"/>
</dbReference>
<reference evidence="9" key="2">
    <citation type="submission" date="2025-09" db="UniProtKB">
        <authorList>
            <consortium name="Ensembl"/>
        </authorList>
    </citation>
    <scope>IDENTIFICATION</scope>
</reference>
<evidence type="ECO:0000259" key="8">
    <source>
        <dbReference type="SMART" id="SM01360"/>
    </source>
</evidence>